<feature type="region of interest" description="Disordered" evidence="1">
    <location>
        <begin position="502"/>
        <end position="531"/>
    </location>
</feature>
<feature type="region of interest" description="Disordered" evidence="1">
    <location>
        <begin position="744"/>
        <end position="765"/>
    </location>
</feature>
<dbReference type="InterPro" id="IPR010734">
    <property type="entry name" value="Copine_C"/>
</dbReference>
<name>A0A2G9UZ35_TELCI</name>
<dbReference type="CDD" id="cd01459">
    <property type="entry name" value="vWA_copine_like"/>
    <property type="match status" value="1"/>
</dbReference>
<gene>
    <name evidence="3" type="ORF">TELCIR_02433</name>
</gene>
<dbReference type="InterPro" id="IPR002035">
    <property type="entry name" value="VWF_A"/>
</dbReference>
<evidence type="ECO:0000259" key="2">
    <source>
        <dbReference type="SMART" id="SM00327"/>
    </source>
</evidence>
<dbReference type="EMBL" id="KZ345134">
    <property type="protein sequence ID" value="PIO75519.1"/>
    <property type="molecule type" value="Genomic_DNA"/>
</dbReference>
<dbReference type="Pfam" id="PF07002">
    <property type="entry name" value="Copine"/>
    <property type="match status" value="1"/>
</dbReference>
<dbReference type="GO" id="GO:0005634">
    <property type="term" value="C:nucleus"/>
    <property type="evidence" value="ECO:0007669"/>
    <property type="project" value="TreeGrafter"/>
</dbReference>
<feature type="region of interest" description="Disordered" evidence="1">
    <location>
        <begin position="4061"/>
        <end position="4086"/>
    </location>
</feature>
<dbReference type="PANTHER" id="PTHR45751">
    <property type="entry name" value="COPINE FAMILY PROTEIN 1"/>
    <property type="match status" value="1"/>
</dbReference>
<protein>
    <submittedName>
        <fullName evidence="3">Copine</fullName>
    </submittedName>
</protein>
<reference evidence="3 4" key="1">
    <citation type="submission" date="2015-09" db="EMBL/GenBank/DDBJ databases">
        <title>Draft genome of the parasitic nematode Teladorsagia circumcincta isolate WARC Sus (inbred).</title>
        <authorList>
            <person name="Mitreva M."/>
        </authorList>
    </citation>
    <scope>NUCLEOTIDE SEQUENCE [LARGE SCALE GENOMIC DNA]</scope>
    <source>
        <strain evidence="3 4">S</strain>
    </source>
</reference>
<feature type="domain" description="VWFA" evidence="2">
    <location>
        <begin position="4183"/>
        <end position="4376"/>
    </location>
</feature>
<dbReference type="GO" id="GO:0016567">
    <property type="term" value="P:protein ubiquitination"/>
    <property type="evidence" value="ECO:0007669"/>
    <property type="project" value="TreeGrafter"/>
</dbReference>
<dbReference type="Proteomes" id="UP000230423">
    <property type="component" value="Unassembled WGS sequence"/>
</dbReference>
<dbReference type="PANTHER" id="PTHR45751:SF11">
    <property type="entry name" value="COPINE FAMILY PROTEIN 2"/>
    <property type="match status" value="1"/>
</dbReference>
<dbReference type="OrthoDB" id="5855668at2759"/>
<feature type="compositionally biased region" description="Polar residues" evidence="1">
    <location>
        <begin position="744"/>
        <end position="763"/>
    </location>
</feature>
<proteinExistence type="predicted"/>
<accession>A0A2G9UZ35</accession>
<dbReference type="InterPro" id="IPR052079">
    <property type="entry name" value="E3_ligase/Copine_domain"/>
</dbReference>
<sequence>MDTQRRLNVDSVTKEASSEDVHISAALSAHGSEADILASKAIVPEEKESLSGQATKDTRISADVQVEVPSEGTSVMYSVEDKVVVGETMNAAPVSEQNIFGTWQSMQTQAFAEILLGDWYKELEQMQSAIEASKLSTMEIERSLIKVQEQSVEKQLAASQKQVDSKQFNIVSQTQTLHLEKSPRVVSEFANIPEASKSTTIAHAHEFGSETISALSTHGYIQPRPQEEETAESLILQSRRITDVANLSASKEETTGRETELTRGSQLEKVHVTTVAKVADSSSLDAQASREEQVLRTMALAKTDQTGHVERTDAEKMKLETAQTTSEIREEASYGVWSTLDEKDVKAAASVGVPVQEHSHKFVHVPLEEHTATSAQFCDMKSADTSTVVILQGSDSTSRAFAVEQQQYESSLERGGIGAQDSSTFSDVAKTSGSAALREFGSEKVDVGGAVGYLTPKKPEYAEASTEFTSTRRLQAVKSMAASSDLSVEELKTISRSESVEAVSSRRILPSQDHTELSTTAPAEESSQTDFRRAVGTASYGVAKKLPETVKETAVMFGKESTETCAHGMWDTTIEMATSQKMLHGRSLVSSDAEFSTSASREEAIRADIGLRTEPYDVATSLLPIVQKESQSRTFAIEGQEHESTLQKGESTAYGSSIIFDVAKTSGTAVVREFGSEKVDVGGVVGYLTAREAEFAEASTEFTDTRHLQAVRSMVASSDLSVEGSEIVSRSESVEAVSGRRILPNQTQTELSTSAPAEESSQTDFRRAVGTASYGVGKKLPETIKETAVISGFESTETSVYGIWDTTIEMATSHKILHGRSLESSDAEFSTSASREEAIQADIGLRTEPHDAATSILPAVQREGETRAFIIEGQKYDSTFQKSESSAYGSSILSDVSRTSEAAAVREFGSEKVDVGGVVGCLTSRKPEYAEASAAFTDTRRLQAVRSMAASTDLSVDGSKTITRSESVDAVSDQRILPNQTQAELSTAASSEETSQTDFTRAVGTASYGFGKKLPETMKETAVMSGKESMESSVYGIWDSTMEMATSQKILRASDLERAKVEFSANASCEEAIQTNVGLRTEPSSVAISVFPDVQKAAHLRAFAIESHQFTTSHQRAPEGGVAIKTDKDITAISATASAREYGREQAEMAASLGFIEPRMEEFDSASAKFDMGRKLEIEQKMKASGDVSMEGSLSLLKGEAAVGSTKIIQENIIEMEAKATRSAGFVSTDKTVSMSSDSRVETVDIRLEDKPSLSSEIRMHESSEQAVQGLWHTALGAETSILLKEREKSSERGLLATAAPELHDVSLMEGRTRDVLDSVHGIIADQQRETATKSYGIASMFASSEVKKVDSETSISEQMPEKTTTSLLGKFTEFTKEEATLGLVAQTVQPRREQFEQESVSIRTASTIRLHETMGASQEHVASSTTALVKDEESVMLQHIETEKQDIADIARVKAAEEHQIAVGIDRSKQEQKEGKPVLLADITRQESALTTKEVRDEAVATMLTTIDAKLDTETTLRSHALEIERTIKDVVATSDAVTEALCELSVAPSDDAMRIVSDSERASDKRRLEISEQKKFVELAYPTQMADVTGRQTYFHQEHQESAHREFGSEESSHVLSISKIEAPATQKEHDEVTKKMSRTLSLERRLQATTEDLTSISSDIIAETSEAQIHKEVPDFHRAQSVGCLKAATNEKTDVERHLSRSEYELRTQQEFRTSRDEVLSSQKYKEFISEVQGLTTQWDIIETDQAALICWKDMDQQSSQLLTKSVSEVDIGTTLDLTVRRPARHGEVELPLESADSAIRELSVDETQTSFTLQRSASEHAAKHTAPDVMTSANRRMFHEYGEDSTSTSVEFGKIRAKTRSQEDITKSLPDVRKFVQVHSTMASEEVVTSTENLIQKDSQKESSAKLVISSNQIELQQRVAASEETALSSTMRFQREDTTERVGVVSRDRIVVQGSGRVSETRDEVTSSQYETHVDELSESKTLALDNRACSTANLRAVEESSTQSALNIGRGDAVQVARTNIPLKSNEMQERKFQIQMTKSEKHLERVEDEDISESINTLSVKELTSAKLHEYGDEKTQICTLFGKIVQKKYESDEAEGSLPVPRRWLERFTSKAAGDEVAIITSVLRKIEDQMDVREVIRITNDLKIVCGVKASTSEAATTTTAYSKSGFKESASIKLRGRSKERAEKKFLEQEWNLQSTASEWQTILNDLEAEVTQAQALHESFTFSAKAMSKIDATKEQQIAREQATAAVTLSMSTASVEKQLKTFSIDQEDRTLQIHHVDQDFAEIEQLVDEINRESGVRVSFREYGHADSGSGITLVRRALPKTRESCSHVVSVSTSLQQHFATQAAGDDSREAVVELTLPSSSLQAEIVPKTDRKESASLSAKHSTDFTVSTTANYNKCTDYTSSTMTKRQHFIREKSSERLRETEDGGIEILSKWEGVERDLEAEVQLPKKLQVKSSLATFQTSEEVQTLTKVMVLPEEVMHVALLKRIVPFEIICRRFVFEGCNADATFVEKARENIITETTRPEKVLRKESWRLKESGDAKFNAIINLHKIDVQKPKQKQEICLPEKICISAAPVYIKADAVETDVIWSNHHLLKTPDQFTIGKLHISANMAPAMRMKTMESGDEKVRLAVELLGTKGGVDSCSIEWPLANKTEGAALETEEFGDEHAVLYAQMNCKELISEDIEKVKAIPRRDALSLKTKESKEEESAVITDWSVKPQQEQFGKLINISNRGDKVEFSCLESGEETVVVGLHYDVPSVPEHSARKWIDKRFGGDYFLYTKAATTEDRQAAMALTQKVQLENIRHKQIQRIKEELSMRVTAASTEVITLNLNYETKMQTENASTIRACPNRDSPFKIRFLESLEEFANTYFDFTTKESKEALEKTVKIPLTTSAEVLSCDAAEDVQIESNPALTIEPQFAVSSTVVKDANTIEPAQCRTFEPTSESVNFATSYTRADSKEAVHVVQKDINRGANITVTMNESREEKHTIYQQYEQEAMREAVEKMHAIAWFGGRYQLKADASEENEVSANRELEKVREVVAHCEKKNILANTVEPLHLSASASSVINTVVDKVWKREDATYVISKKIAAANSESAKLRVEESAEFIENIHPIFTKPNEKFDSDRTICIAEQGGRHALRTKAAGDETESYTADLVKPVIKEHQTQITIVVANETAPAQLNTYSSKISESVTNYNLSRLGDKEADRKVFAAPNKGLSAVLVATETTEKGVISSTVLRRDDSVHQKATLIDEKRYGGAVQLSTKSASDVSSTMGGTLLCPRPTDLSAYKVIIIGNSVSPNKLNTLASFEEVRAVEKEWTRPAPQYTVARKLDAPNTDSSVITLREAGDNHETTNCAYNRDYDEEQVARTMKEKRNGGAVALNTKYSRECSSESDDTLVATRLALVHTEKIVVIANTIPGVSLSTFASSTEIQTVNEVWNKPDSHEEQTITLKKPNLGEHTMMRAGETSDVNENIIIQLHRKSERADSALTRFIPYTIEPTAASTKSSEESYVNVDSSLQSTETFEMDASIVITDRNTAESPTLYCGCSKEASTSGVFNLSRLGDTQTVREMKEAANRGPSIAVEMRESTLVSEITTLVFERDESTAFISETILIPREGGKYLLSTGHASEETARIDNDWTKKRVDVLEASVTKVLRNEEGPIELFASATEDSAVGVTSQLQKSSQVEATMTKRDAPHLGEPVVKSIHESTSVEEVNNVLLRRDDSHLDVESVVKLAGYGGAVDLQTRYAEENHTAITPCLSKPDDASATEAVRDIKREEFMDKWLSAASEEVVGSGFALSSGRSSDESTTVTKIASNHAAPVIFGSREAEHNIISTNYVLHKEASSVLEESTLKEARYGGGTYLSCQAASEISPDTVTVGLRNDDKVEEKAISLKIAREESSSLATKASSEESITANKDVLCARVAVEEVHETRNEARTVEPTALASKCSEETIFHLNYSYQKQPTEFAATFVGSESRDEGEVRVETQASGDERVETEELSVSRRMVEVEVEGVVMRGVREASPLLLHTESASESVVRVEQSLERQHHLRVDGMEVSHERSESEERKKEEKRVSFASEVTEKTMEMIDHSLDMNMTMTVEPAFQKPSIIKKPMKKEREHRHREMKRNEAPSFAPMRRNSLLQALAVGSPHNIPHFKTLQDIIRAIKQAGLEYSNLIFGIDYTKSNCYQGERTFDGRTLHDLSPHEMNPYQQVIEIVGKTLSSFDADGMIPAYGFGDEEFTDKGIFNIADRYNLDKDCNGFEEVLRTYNEVTPKVAMSGPTNFVPLIERAVEICKEKHSYHILVIVADGQVTNEKINQKAIAAASHYPLSIIMVGVGDGPWNMMGRFDDNIPKRLFDNFHFVDFHKVMFNAPNPEASFALNALMEIPDQYKAIKELGLLKHSRRG</sequence>
<keyword evidence="4" id="KW-1185">Reference proteome</keyword>
<dbReference type="GO" id="GO:0004842">
    <property type="term" value="F:ubiquitin-protein transferase activity"/>
    <property type="evidence" value="ECO:0007669"/>
    <property type="project" value="TreeGrafter"/>
</dbReference>
<evidence type="ECO:0000313" key="3">
    <source>
        <dbReference type="EMBL" id="PIO75519.1"/>
    </source>
</evidence>
<organism evidence="3 4">
    <name type="scientific">Teladorsagia circumcincta</name>
    <name type="common">Brown stomach worm</name>
    <name type="synonym">Ostertagia circumcincta</name>
    <dbReference type="NCBI Taxonomy" id="45464"/>
    <lineage>
        <taxon>Eukaryota</taxon>
        <taxon>Metazoa</taxon>
        <taxon>Ecdysozoa</taxon>
        <taxon>Nematoda</taxon>
        <taxon>Chromadorea</taxon>
        <taxon>Rhabditida</taxon>
        <taxon>Rhabditina</taxon>
        <taxon>Rhabditomorpha</taxon>
        <taxon>Strongyloidea</taxon>
        <taxon>Trichostrongylidae</taxon>
        <taxon>Teladorsagia</taxon>
    </lineage>
</organism>
<evidence type="ECO:0000313" key="4">
    <source>
        <dbReference type="Proteomes" id="UP000230423"/>
    </source>
</evidence>
<dbReference type="SMART" id="SM00327">
    <property type="entry name" value="VWA"/>
    <property type="match status" value="1"/>
</dbReference>
<feature type="compositionally biased region" description="Polar residues" evidence="1">
    <location>
        <begin position="517"/>
        <end position="529"/>
    </location>
</feature>
<evidence type="ECO:0000256" key="1">
    <source>
        <dbReference type="SAM" id="MobiDB-lite"/>
    </source>
</evidence>